<dbReference type="RefSeq" id="WP_196934484.1">
    <property type="nucleotide sequence ID" value="NZ_MU158698.1"/>
</dbReference>
<dbReference type="SUPFAM" id="SSF52540">
    <property type="entry name" value="P-loop containing nucleoside triphosphate hydrolases"/>
    <property type="match status" value="1"/>
</dbReference>
<name>A0A928UUK8_9SPHI</name>
<proteinExistence type="predicted"/>
<gene>
    <name evidence="1" type="ORF">C4F49_00420</name>
</gene>
<comment type="caution">
    <text evidence="1">The sequence shown here is derived from an EMBL/GenBank/DDBJ whole genome shotgun (WGS) entry which is preliminary data.</text>
</comment>
<organism evidence="1 2">
    <name type="scientific">Sphingobacterium hungaricum</name>
    <dbReference type="NCBI Taxonomy" id="2082723"/>
    <lineage>
        <taxon>Bacteria</taxon>
        <taxon>Pseudomonadati</taxon>
        <taxon>Bacteroidota</taxon>
        <taxon>Sphingobacteriia</taxon>
        <taxon>Sphingobacteriales</taxon>
        <taxon>Sphingobacteriaceae</taxon>
        <taxon>Sphingobacterium</taxon>
    </lineage>
</organism>
<accession>A0A928UUK8</accession>
<dbReference type="InterPro" id="IPR027417">
    <property type="entry name" value="P-loop_NTPase"/>
</dbReference>
<dbReference type="AlphaFoldDB" id="A0A928UUK8"/>
<dbReference type="Gene3D" id="3.40.50.300">
    <property type="entry name" value="P-loop containing nucleotide triphosphate hydrolases"/>
    <property type="match status" value="1"/>
</dbReference>
<sequence>MRKNYTIKNMWDLLEVDLESCFGINKLKHSFSFTKSNTIVIYASNGIMKTSFANTFQELSKGKTPRDRLFGKDTFCSIKAGDNDIDAKDILVIKSFENINTTESQSKLLVDEQSKEEYNSIFRGLIDLKDKIIVDLNRKSGVPKKEIEQILLNDFDKNNIYDLFKDIYQQDLVDNHSLLKYSELFNGDVIEFLTKPDVKNKIEEYFTTYNDLIKKSNVFKAGVFNPGRADTVAQTLIKEGYFYANHKVLFDGDEHPITDDKQLASRLLEEKKAIIENENLLKIEKEIKKVAVKQFRDLIEKNPLIVSEYNDIKAFRKKVWISYFSTIFFFLTDIVESYNTGSKRLSEIEQTAKDQETEWDKIVKKFNERFFVPFKATITNKDSSILGKSAPNIAFQFDNKTGDPRTFNSDELNREDILSQGEKRAMYLMNVLFNIEAKKKENRETLLIIDDIADSFDYKNKYAIIQYLSDIHRDGSYKQIILTHNYDFYRTIQSRLLDGTSKRDCSFMALKNDDEIKLIGTGHNYQSEPFSYWKKNLDTPLMFLASIPFVRNLIEFKDEDFSDDFILLTSLLHIKSDTDTITVAQLKTVYEKVITSSGLEKYNQTDTVKSILEAETNKIISNPITQGINLEEKIALSIAIRLKAEEYMFSKVSDKTPFNKYQTGKLFERFKTEFEGVLDEEITKLDEVNLITPENIHLNSFMFEPIIDLAIDHLVRLYIDLKNLR</sequence>
<dbReference type="EMBL" id="PRDK01000001">
    <property type="protein sequence ID" value="MBE8712143.1"/>
    <property type="molecule type" value="Genomic_DNA"/>
</dbReference>
<evidence type="ECO:0000313" key="1">
    <source>
        <dbReference type="EMBL" id="MBE8712143.1"/>
    </source>
</evidence>
<dbReference type="Proteomes" id="UP000616201">
    <property type="component" value="Unassembled WGS sequence"/>
</dbReference>
<protein>
    <submittedName>
        <fullName evidence="1">Phage infection protein</fullName>
    </submittedName>
</protein>
<keyword evidence="2" id="KW-1185">Reference proteome</keyword>
<evidence type="ECO:0000313" key="2">
    <source>
        <dbReference type="Proteomes" id="UP000616201"/>
    </source>
</evidence>
<reference evidence="1" key="1">
    <citation type="submission" date="2018-02" db="EMBL/GenBank/DDBJ databases">
        <authorList>
            <person name="Vasarhelyi B.M."/>
            <person name="Deshmukh S."/>
            <person name="Balint B."/>
            <person name="Kukolya J."/>
        </authorList>
    </citation>
    <scope>NUCLEOTIDE SEQUENCE</scope>
    <source>
        <strain evidence="1">KB22</strain>
    </source>
</reference>